<dbReference type="AlphaFoldDB" id="A0A369ZMD0"/>
<protein>
    <submittedName>
        <fullName evidence="1">DUF1439 domain-containing protein</fullName>
    </submittedName>
</protein>
<dbReference type="Gene3D" id="3.15.10.40">
    <property type="entry name" value="Uncharacterised protein PF07273, DUF1439"/>
    <property type="match status" value="1"/>
</dbReference>
<dbReference type="Proteomes" id="UP000253945">
    <property type="component" value="Unassembled WGS sequence"/>
</dbReference>
<evidence type="ECO:0000313" key="2">
    <source>
        <dbReference type="Proteomes" id="UP000253945"/>
    </source>
</evidence>
<dbReference type="Pfam" id="PF07273">
    <property type="entry name" value="DUF1439"/>
    <property type="match status" value="1"/>
</dbReference>
<proteinExistence type="predicted"/>
<dbReference type="InterPro" id="IPR010835">
    <property type="entry name" value="DUF1439"/>
</dbReference>
<dbReference type="RefSeq" id="WP_111354352.1">
    <property type="nucleotide sequence ID" value="NZ_QEQF01000007.1"/>
</dbReference>
<evidence type="ECO:0000313" key="1">
    <source>
        <dbReference type="EMBL" id="RDF09389.1"/>
    </source>
</evidence>
<reference evidence="1 2" key="1">
    <citation type="submission" date="2018-05" db="EMBL/GenBank/DDBJ databases">
        <title>Draft Genome Sequences for a Diverse set of 7 Haemophilus Species.</title>
        <authorList>
            <person name="Nichols M."/>
            <person name="Topaz N."/>
            <person name="Wang X."/>
            <person name="Wang X."/>
            <person name="Boxrud D."/>
        </authorList>
    </citation>
    <scope>NUCLEOTIDE SEQUENCE [LARGE SCALE GENOMIC DNA]</scope>
    <source>
        <strain evidence="1 2">C2014016342</strain>
    </source>
</reference>
<gene>
    <name evidence="1" type="ORF">DPV92_07620</name>
</gene>
<organism evidence="1 2">
    <name type="scientific">Haemophilus paraphrohaemolyticus</name>
    <dbReference type="NCBI Taxonomy" id="736"/>
    <lineage>
        <taxon>Bacteria</taxon>
        <taxon>Pseudomonadati</taxon>
        <taxon>Pseudomonadota</taxon>
        <taxon>Gammaproteobacteria</taxon>
        <taxon>Pasteurellales</taxon>
        <taxon>Pasteurellaceae</taxon>
        <taxon>Haemophilus</taxon>
    </lineage>
</organism>
<name>A0A369ZMD0_9PAST</name>
<dbReference type="STRING" id="736.B0184_09150"/>
<comment type="caution">
    <text evidence="1">The sequence shown here is derived from an EMBL/GenBank/DDBJ whole genome shotgun (WGS) entry which is preliminary data.</text>
</comment>
<dbReference type="EMBL" id="QEQF01000007">
    <property type="protein sequence ID" value="RDF09389.1"/>
    <property type="molecule type" value="Genomic_DNA"/>
</dbReference>
<sequence length="191" mass="21481">MKFIYKIMVFFMIAIGLVAVASANLLSISEKEINDYLHTRLAEKVPLADSVGIPGLMQLDYQLHDLTTKIGQTNKKKVEIQGVVDGVLTARGKKHEAQIKLNLDTTPYLEPEKGALYLKDVRLLSWEVSPEKYKNNVQMFLPVLMDGLTNLLNNTPVYTLDETKTKEALVKKFGKAIIVEKGTLRLETSLF</sequence>
<keyword evidence="2" id="KW-1185">Reference proteome</keyword>
<accession>A0A369ZMD0</accession>